<proteinExistence type="inferred from homology"/>
<comment type="similarity">
    <text evidence="1">Belongs to the GerABKA family.</text>
</comment>
<keyword evidence="5" id="KW-1185">Reference proteome</keyword>
<dbReference type="Pfam" id="PF03323">
    <property type="entry name" value="GerA"/>
    <property type="match status" value="1"/>
</dbReference>
<organism evidence="4 5">
    <name type="scientific">Cohnella herbarum</name>
    <dbReference type="NCBI Taxonomy" id="2728023"/>
    <lineage>
        <taxon>Bacteria</taxon>
        <taxon>Bacillati</taxon>
        <taxon>Bacillota</taxon>
        <taxon>Bacilli</taxon>
        <taxon>Bacillales</taxon>
        <taxon>Paenibacillaceae</taxon>
        <taxon>Cohnella</taxon>
    </lineage>
</organism>
<dbReference type="Proteomes" id="UP000502248">
    <property type="component" value="Chromosome"/>
</dbReference>
<feature type="transmembrane region" description="Helical" evidence="3">
    <location>
        <begin position="357"/>
        <end position="376"/>
    </location>
</feature>
<dbReference type="InterPro" id="IPR050768">
    <property type="entry name" value="UPF0353/GerABKA_families"/>
</dbReference>
<feature type="transmembrane region" description="Helical" evidence="3">
    <location>
        <begin position="261"/>
        <end position="283"/>
    </location>
</feature>
<evidence type="ECO:0000256" key="3">
    <source>
        <dbReference type="SAM" id="Phobius"/>
    </source>
</evidence>
<keyword evidence="3" id="KW-0812">Transmembrane</keyword>
<dbReference type="KEGG" id="cheb:HH215_01955"/>
<evidence type="ECO:0000256" key="1">
    <source>
        <dbReference type="ARBA" id="ARBA00005278"/>
    </source>
</evidence>
<evidence type="ECO:0000313" key="4">
    <source>
        <dbReference type="EMBL" id="QJD82062.1"/>
    </source>
</evidence>
<dbReference type="PANTHER" id="PTHR22550:SF5">
    <property type="entry name" value="LEUCINE ZIPPER PROTEIN 4"/>
    <property type="match status" value="1"/>
</dbReference>
<dbReference type="RefSeq" id="WP_169278367.1">
    <property type="nucleotide sequence ID" value="NZ_CP051680.1"/>
</dbReference>
<gene>
    <name evidence="4" type="ORF">HH215_01955</name>
</gene>
<protein>
    <submittedName>
        <fullName evidence="4">Spore germination protein</fullName>
    </submittedName>
</protein>
<feature type="transmembrane region" description="Helical" evidence="3">
    <location>
        <begin position="334"/>
        <end position="351"/>
    </location>
</feature>
<keyword evidence="2 3" id="KW-0472">Membrane</keyword>
<accession>A0A7Z2VFH5</accession>
<name>A0A7Z2VFH5_9BACL</name>
<dbReference type="GO" id="GO:0016020">
    <property type="term" value="C:membrane"/>
    <property type="evidence" value="ECO:0007669"/>
    <property type="project" value="InterPro"/>
</dbReference>
<dbReference type="InterPro" id="IPR004995">
    <property type="entry name" value="Spore_Ger"/>
</dbReference>
<evidence type="ECO:0000256" key="2">
    <source>
        <dbReference type="ARBA" id="ARBA00023136"/>
    </source>
</evidence>
<feature type="transmembrane region" description="Helical" evidence="3">
    <location>
        <begin position="388"/>
        <end position="412"/>
    </location>
</feature>
<dbReference type="EMBL" id="CP051680">
    <property type="protein sequence ID" value="QJD82062.1"/>
    <property type="molecule type" value="Genomic_DNA"/>
</dbReference>
<evidence type="ECO:0000313" key="5">
    <source>
        <dbReference type="Proteomes" id="UP000502248"/>
    </source>
</evidence>
<dbReference type="PANTHER" id="PTHR22550">
    <property type="entry name" value="SPORE GERMINATION PROTEIN"/>
    <property type="match status" value="1"/>
</dbReference>
<dbReference type="AlphaFoldDB" id="A0A7Z2VFH5"/>
<dbReference type="GO" id="GO:0009847">
    <property type="term" value="P:spore germination"/>
    <property type="evidence" value="ECO:0007669"/>
    <property type="project" value="InterPro"/>
</dbReference>
<reference evidence="4 5" key="1">
    <citation type="submission" date="2020-04" db="EMBL/GenBank/DDBJ databases">
        <title>Genome sequencing of novel species.</title>
        <authorList>
            <person name="Heo J."/>
            <person name="Kim S.-J."/>
            <person name="Kim J.-S."/>
            <person name="Hong S.-B."/>
            <person name="Kwon S.-W."/>
        </authorList>
    </citation>
    <scope>NUCLEOTIDE SEQUENCE [LARGE SCALE GENOMIC DNA]</scope>
    <source>
        <strain evidence="4 5">MFER-1</strain>
    </source>
</reference>
<feature type="transmembrane region" description="Helical" evidence="3">
    <location>
        <begin position="303"/>
        <end position="322"/>
    </location>
</feature>
<sequence length="433" mass="47911">MKHSIRTDWEQGLLDRMGAMADFKAATFPLRGQMTTLYYLSSLVNLPETLSTIERLIETSTSVPPSHEMLLNSLLAGKVIVRRTDDEAPIVILPVGLDINRQIVPAQTEQPLQSSFDSFTEDVNTNIGLIRKRMGRADLIVESFVTGTSRLREIVLVYVGGEANPNVVKFMKSKLSKNLRNDIHNVSDLLKTLEQPKISLVPTYLTTELPEESVQNMHAGKVIVFIDQFPHALAFPAIIRDLWALKSDLNNPSLFRMFYRALRIAGILFSIVTPSFYIILNAVNPELLRIQLALSVAKSREGVPYPSIVEVVLMLILIEMVIEATIRLPKSIGPTITMIGGIILGQAIVQAQLVSNLLIIILATSTIANFTVAGFLNTVGIRLFKYGALLLSTLFGVFGLEISILWFCVYLAGLNTIAVPYLSLNLKGQASYD</sequence>
<keyword evidence="3" id="KW-1133">Transmembrane helix</keyword>